<comment type="caution">
    <text evidence="1">The sequence shown here is derived from an EMBL/GenBank/DDBJ whole genome shotgun (WGS) entry which is preliminary data.</text>
</comment>
<reference evidence="1" key="1">
    <citation type="submission" date="2023-07" db="EMBL/GenBank/DDBJ databases">
        <title>Between Cages and Wild: Unraveling the Impact of Captivity on Animal Microbiomes and Antimicrobial Resistance.</title>
        <authorList>
            <person name="Schmartz G.P."/>
            <person name="Rehner J."/>
            <person name="Schuff M.J."/>
            <person name="Becker S.L."/>
            <person name="Kravczyk M."/>
            <person name="Gurevich A."/>
            <person name="Francke R."/>
            <person name="Mueller R."/>
            <person name="Keller V."/>
            <person name="Keller A."/>
        </authorList>
    </citation>
    <scope>NUCLEOTIDE SEQUENCE</scope>
    <source>
        <strain evidence="1">S12M_St_49</strain>
    </source>
</reference>
<feature type="non-terminal residue" evidence="1">
    <location>
        <position position="1"/>
    </location>
</feature>
<proteinExistence type="predicted"/>
<accession>A0AA43RJ94</accession>
<dbReference type="AlphaFoldDB" id="A0AA43RJ94"/>
<gene>
    <name evidence="1" type="ORF">Q3982_09160</name>
</gene>
<evidence type="ECO:0000313" key="1">
    <source>
        <dbReference type="EMBL" id="MDO4842829.1"/>
    </source>
</evidence>
<dbReference type="Proteomes" id="UP001168575">
    <property type="component" value="Unassembled WGS sequence"/>
</dbReference>
<protein>
    <submittedName>
        <fullName evidence="1">Uncharacterized protein</fullName>
    </submittedName>
</protein>
<sequence length="283" mass="32127">DEVLDCIDSLLSMIPADGSCCLLKMSAGVGFHSITGDWQFEDYDKTGQWTDPRRAGKKRYKSRKVAEYNHRLQLMGFVKLRAMSQTETAQIITQQEENHHAILRQQLASIHAREEARRQAEDAKVQREKERAEELRKREAFDRLMTTAKELYAANQWDEAIAKAQEAISIDPAQTETATLIEQCESAKRLKAFAEQEQGATTAKFSKPLEQVLQGVASIGNLIGTTGKWLKINGKTFGNDEMTILTAVFRQLPAREQQNLRKKLKDLEKAIGKEWTARFVSQI</sequence>
<name>A0AA43RJ94_9ACTN</name>
<evidence type="ECO:0000313" key="2">
    <source>
        <dbReference type="Proteomes" id="UP001168575"/>
    </source>
</evidence>
<keyword evidence="2" id="KW-1185">Reference proteome</keyword>
<dbReference type="EMBL" id="JAUMVS010000329">
    <property type="protein sequence ID" value="MDO4842829.1"/>
    <property type="molecule type" value="Genomic_DNA"/>
</dbReference>
<organism evidence="1 2">
    <name type="scientific">Phoenicibacter congonensis</name>
    <dbReference type="NCBI Taxonomy" id="1944646"/>
    <lineage>
        <taxon>Bacteria</taxon>
        <taxon>Bacillati</taxon>
        <taxon>Actinomycetota</taxon>
        <taxon>Coriobacteriia</taxon>
        <taxon>Eggerthellales</taxon>
        <taxon>Eggerthellaceae</taxon>
        <taxon>Phoenicibacter</taxon>
    </lineage>
</organism>